<feature type="transmembrane region" description="Helical" evidence="2">
    <location>
        <begin position="39"/>
        <end position="57"/>
    </location>
</feature>
<accession>A0A423STB1</accession>
<feature type="region of interest" description="Disordered" evidence="1">
    <location>
        <begin position="475"/>
        <end position="563"/>
    </location>
</feature>
<feature type="transmembrane region" description="Helical" evidence="2">
    <location>
        <begin position="131"/>
        <end position="152"/>
    </location>
</feature>
<evidence type="ECO:0000256" key="2">
    <source>
        <dbReference type="SAM" id="Phobius"/>
    </source>
</evidence>
<feature type="transmembrane region" description="Helical" evidence="2">
    <location>
        <begin position="6"/>
        <end position="27"/>
    </location>
</feature>
<dbReference type="AlphaFoldDB" id="A0A423STB1"/>
<dbReference type="EMBL" id="QCYY01002810">
    <property type="protein sequence ID" value="ROT67429.1"/>
    <property type="molecule type" value="Genomic_DNA"/>
</dbReference>
<comment type="caution">
    <text evidence="3">The sequence shown here is derived from an EMBL/GenBank/DDBJ whole genome shotgun (WGS) entry which is preliminary data.</text>
</comment>
<feature type="non-terminal residue" evidence="3">
    <location>
        <position position="563"/>
    </location>
</feature>
<evidence type="ECO:0000256" key="1">
    <source>
        <dbReference type="SAM" id="MobiDB-lite"/>
    </source>
</evidence>
<feature type="transmembrane region" description="Helical" evidence="2">
    <location>
        <begin position="172"/>
        <end position="195"/>
    </location>
</feature>
<sequence length="563" mass="62979">MLSGPTALPPFILFMAVLTPFLLIPRITRSSISTSSNRLFLMLSIFISSLKYSFHLLNSFSSLAKIFPSASFISLTCCTSRTARSLSLADCFPNFFFSRFSRFCPSLSIPFISPLLFLLPHHSPSSPLSSFFLLLFFPFLNLSLPSLPPLRLPYYLHFLVIYRRLPFHFHFPFIYFFYSYFFLLSLFHLSLFIFLTLPLSPFRKFSFPSFSISFSFSLSTFSSFFSILPSLSFIFFSLLPPPPCLPPPTLLQILLLLPPYPIFLLFLICLPVSLLLALFSLPYSCLPSSSPSLFSSFPPVLSTFSPLSFSRLPFLLFPSTFSLFHSSSFLPSPHPSSYLILPIPSIFSPPLPYLLLLPSFLLLSLSLPFPFTHSPPIPSTFSPPSPSPVSFPTFSFSPNSFFFSPLLFPNFLIFPNSSSLLPSLSFPSFSFPLNSFFLLSPSLSDFVILLQFLPPSPLLPSPLPLFPNYKNKWNRRATRSETPPESDLRRRGPLTPVNGRARRRRPRNAGVSRNPIFPGGIRAARRGASGVKRRRVPAPPPLFPDGEARSGVTRPAGGGGGEG</sequence>
<keyword evidence="2" id="KW-0812">Transmembrane</keyword>
<keyword evidence="2" id="KW-1133">Transmembrane helix</keyword>
<protein>
    <submittedName>
        <fullName evidence="3">Uncharacterized protein</fullName>
    </submittedName>
</protein>
<reference evidence="3 4" key="1">
    <citation type="submission" date="2018-04" db="EMBL/GenBank/DDBJ databases">
        <authorList>
            <person name="Zhang X."/>
            <person name="Yuan J."/>
            <person name="Li F."/>
            <person name="Xiang J."/>
        </authorList>
    </citation>
    <scope>NUCLEOTIDE SEQUENCE [LARGE SCALE GENOMIC DNA]</scope>
    <source>
        <tissue evidence="3">Muscle</tissue>
    </source>
</reference>
<keyword evidence="2" id="KW-0472">Membrane</keyword>
<gene>
    <name evidence="3" type="ORF">C7M84_014510</name>
</gene>
<evidence type="ECO:0000313" key="3">
    <source>
        <dbReference type="EMBL" id="ROT67429.1"/>
    </source>
</evidence>
<feature type="transmembrane region" description="Helical" evidence="2">
    <location>
        <begin position="216"/>
        <end position="239"/>
    </location>
</feature>
<feature type="compositionally biased region" description="Low complexity" evidence="1">
    <location>
        <begin position="519"/>
        <end position="528"/>
    </location>
</feature>
<name>A0A423STB1_PENVA</name>
<proteinExistence type="predicted"/>
<evidence type="ECO:0000313" key="4">
    <source>
        <dbReference type="Proteomes" id="UP000283509"/>
    </source>
</evidence>
<keyword evidence="4" id="KW-1185">Reference proteome</keyword>
<feature type="transmembrane region" description="Helical" evidence="2">
    <location>
        <begin position="259"/>
        <end position="281"/>
    </location>
</feature>
<organism evidence="3 4">
    <name type="scientific">Penaeus vannamei</name>
    <name type="common">Whiteleg shrimp</name>
    <name type="synonym">Litopenaeus vannamei</name>
    <dbReference type="NCBI Taxonomy" id="6689"/>
    <lineage>
        <taxon>Eukaryota</taxon>
        <taxon>Metazoa</taxon>
        <taxon>Ecdysozoa</taxon>
        <taxon>Arthropoda</taxon>
        <taxon>Crustacea</taxon>
        <taxon>Multicrustacea</taxon>
        <taxon>Malacostraca</taxon>
        <taxon>Eumalacostraca</taxon>
        <taxon>Eucarida</taxon>
        <taxon>Decapoda</taxon>
        <taxon>Dendrobranchiata</taxon>
        <taxon>Penaeoidea</taxon>
        <taxon>Penaeidae</taxon>
        <taxon>Penaeus</taxon>
    </lineage>
</organism>
<dbReference type="Proteomes" id="UP000283509">
    <property type="component" value="Unassembled WGS sequence"/>
</dbReference>
<reference evidence="3 4" key="2">
    <citation type="submission" date="2019-01" db="EMBL/GenBank/DDBJ databases">
        <title>The decoding of complex shrimp genome reveals the adaptation for benthos swimmer, frequently molting mechanism and breeding impact on genome.</title>
        <authorList>
            <person name="Sun Y."/>
            <person name="Gao Y."/>
            <person name="Yu Y."/>
        </authorList>
    </citation>
    <scope>NUCLEOTIDE SEQUENCE [LARGE SCALE GENOMIC DNA]</scope>
    <source>
        <tissue evidence="3">Muscle</tissue>
    </source>
</reference>